<keyword evidence="3" id="KW-1185">Reference proteome</keyword>
<proteinExistence type="predicted"/>
<evidence type="ECO:0000313" key="3">
    <source>
        <dbReference type="Proteomes" id="UP000636811"/>
    </source>
</evidence>
<evidence type="ECO:0000259" key="1">
    <source>
        <dbReference type="Pfam" id="PF00419"/>
    </source>
</evidence>
<protein>
    <submittedName>
        <fullName evidence="2">Fimbrial protein</fullName>
    </submittedName>
</protein>
<organism evidence="2 3">
    <name type="scientific">Rahnella laticis</name>
    <dbReference type="NCBI Taxonomy" id="2787622"/>
    <lineage>
        <taxon>Bacteria</taxon>
        <taxon>Pseudomonadati</taxon>
        <taxon>Pseudomonadota</taxon>
        <taxon>Gammaproteobacteria</taxon>
        <taxon>Enterobacterales</taxon>
        <taxon>Yersiniaceae</taxon>
        <taxon>Rahnella</taxon>
    </lineage>
</organism>
<dbReference type="InterPro" id="IPR036937">
    <property type="entry name" value="Adhesion_dom_fimbrial_sf"/>
</dbReference>
<dbReference type="Pfam" id="PF00419">
    <property type="entry name" value="Fimbrial"/>
    <property type="match status" value="1"/>
</dbReference>
<dbReference type="InterPro" id="IPR008966">
    <property type="entry name" value="Adhesion_dom_sf"/>
</dbReference>
<gene>
    <name evidence="2" type="ORF">IV433_17520</name>
</gene>
<comment type="caution">
    <text evidence="2">The sequence shown here is derived from an EMBL/GenBank/DDBJ whole genome shotgun (WGS) entry which is preliminary data.</text>
</comment>
<dbReference type="InterPro" id="IPR000259">
    <property type="entry name" value="Adhesion_dom_fimbrial"/>
</dbReference>
<accession>A0ABS0E7Y9</accession>
<dbReference type="Gene3D" id="2.60.40.1090">
    <property type="entry name" value="Fimbrial-type adhesion domain"/>
    <property type="match status" value="1"/>
</dbReference>
<dbReference type="SUPFAM" id="SSF49401">
    <property type="entry name" value="Bacterial adhesins"/>
    <property type="match status" value="1"/>
</dbReference>
<name>A0ABS0E7Y9_9GAMM</name>
<evidence type="ECO:0000313" key="2">
    <source>
        <dbReference type="EMBL" id="MBF7981217.1"/>
    </source>
</evidence>
<dbReference type="Proteomes" id="UP000636811">
    <property type="component" value="Unassembled WGS sequence"/>
</dbReference>
<reference evidence="2 3" key="1">
    <citation type="submission" date="2020-11" db="EMBL/GenBank/DDBJ databases">
        <title>Taxonomic investigation of Rahnella strains.</title>
        <authorList>
            <person name="Lee S.D."/>
        </authorList>
    </citation>
    <scope>NUCLEOTIDE SEQUENCE [LARGE SCALE GENOMIC DNA]</scope>
    <source>
        <strain evidence="2 3">SAP-17</strain>
    </source>
</reference>
<feature type="domain" description="Fimbrial-type adhesion" evidence="1">
    <location>
        <begin position="173"/>
        <end position="304"/>
    </location>
</feature>
<dbReference type="EMBL" id="JADOBI010000008">
    <property type="protein sequence ID" value="MBF7981217.1"/>
    <property type="molecule type" value="Genomic_DNA"/>
</dbReference>
<dbReference type="RefSeq" id="WP_195815224.1">
    <property type="nucleotide sequence ID" value="NZ_JADOBI010000008.1"/>
</dbReference>
<sequence length="306" mass="32294">MMKMKSLNLGRLFLLFIVLMLGGQQARADIHGVLGINGPNSGAKCADSKSWYLWIFTSEKFQVSSGPCSITSDGYVPKTGMYKVEMIIRDVSTTRLIYDASTNPFMLDATKTIAQQSVAAYGYSDSFSSVSAGTIICQYLVDSAGHRYTPIGGSGGCNDGDSSPLPPTPPIPDTACTLNDGNALNVNLGNVDRSQMPTVPGSGSMRHLQVPVDCTGGDVTVNMQLNYTPIVLSAGQVIKSSSNGLGVSVVYNSKILSSTDITPVTFTTGSNSMDLAFQAVRDPSVEIKDVPTGAFTASAVLVMTQQ</sequence>